<dbReference type="Proteomes" id="UP000299102">
    <property type="component" value="Unassembled WGS sequence"/>
</dbReference>
<dbReference type="OrthoDB" id="9974421at2759"/>
<sequence length="432" mass="48483">MLKSVGVLIIVTLAVVRAEEPAARSRSSSRAEWVREHRSQNPRLYANEDIYEDATLSVPDLIRKYGYPSETHHVTTDDNYILEMHRIPHGRDKNNDPSVARPVVFVMHGLISSSADYIIMGPERSLGYILAEEGFDVWMGNARGNYYSRAHTRLNPDSSTSFWNFTWDHIGYYDIAAMVDYVLAITGRPAVHYIGHSQGTTSFLVLTSLRPEYNDKFKSVHLMAPVAFMDNFPSEDLASLARYSLTLANLGTAIGLDEVFAKGTVFTFNEQGEIVCIEDNSLVNFCRWFIPAFSAQSLAHFPADMLPVILGHTPAGSALKQFAHYGQTISNAAFRRWSYTTPVQNLLAYGSLRAPSYDISNIKADITLHYSVADTLAAEVDVLALSDALQNGKAKRVPLDKFTHFDFAWGTTAKELVYDDIKEAMWDYERTH</sequence>
<evidence type="ECO:0000256" key="7">
    <source>
        <dbReference type="PIRNR" id="PIRNR000862"/>
    </source>
</evidence>
<evidence type="ECO:0000256" key="8">
    <source>
        <dbReference type="PIRSR" id="PIRSR000862-1"/>
    </source>
</evidence>
<dbReference type="Gene3D" id="3.40.50.1820">
    <property type="entry name" value="alpha/beta hydrolase"/>
    <property type="match status" value="1"/>
</dbReference>
<evidence type="ECO:0000256" key="2">
    <source>
        <dbReference type="ARBA" id="ARBA00022729"/>
    </source>
</evidence>
<keyword evidence="2 9" id="KW-0732">Signal</keyword>
<name>A0A4C1VRM1_EUMVA</name>
<reference evidence="11 12" key="1">
    <citation type="journal article" date="2019" name="Commun. Biol.">
        <title>The bagworm genome reveals a unique fibroin gene that provides high tensile strength.</title>
        <authorList>
            <person name="Kono N."/>
            <person name="Nakamura H."/>
            <person name="Ohtoshi R."/>
            <person name="Tomita M."/>
            <person name="Numata K."/>
            <person name="Arakawa K."/>
        </authorList>
    </citation>
    <scope>NUCLEOTIDE SEQUENCE [LARGE SCALE GENOMIC DNA]</scope>
</reference>
<dbReference type="Pfam" id="PF04083">
    <property type="entry name" value="Abhydro_lipase"/>
    <property type="match status" value="1"/>
</dbReference>
<dbReference type="InterPro" id="IPR025483">
    <property type="entry name" value="Lipase_euk"/>
</dbReference>
<dbReference type="EMBL" id="BGZK01000391">
    <property type="protein sequence ID" value="GBP41042.1"/>
    <property type="molecule type" value="Genomic_DNA"/>
</dbReference>
<evidence type="ECO:0000256" key="3">
    <source>
        <dbReference type="ARBA" id="ARBA00022801"/>
    </source>
</evidence>
<organism evidence="11 12">
    <name type="scientific">Eumeta variegata</name>
    <name type="common">Bagworm moth</name>
    <name type="synonym">Eumeta japonica</name>
    <dbReference type="NCBI Taxonomy" id="151549"/>
    <lineage>
        <taxon>Eukaryota</taxon>
        <taxon>Metazoa</taxon>
        <taxon>Ecdysozoa</taxon>
        <taxon>Arthropoda</taxon>
        <taxon>Hexapoda</taxon>
        <taxon>Insecta</taxon>
        <taxon>Pterygota</taxon>
        <taxon>Neoptera</taxon>
        <taxon>Endopterygota</taxon>
        <taxon>Lepidoptera</taxon>
        <taxon>Glossata</taxon>
        <taxon>Ditrysia</taxon>
        <taxon>Tineoidea</taxon>
        <taxon>Psychidae</taxon>
        <taxon>Oiketicinae</taxon>
        <taxon>Eumeta</taxon>
    </lineage>
</organism>
<dbReference type="GO" id="GO:0016788">
    <property type="term" value="F:hydrolase activity, acting on ester bonds"/>
    <property type="evidence" value="ECO:0007669"/>
    <property type="project" value="InterPro"/>
</dbReference>
<dbReference type="InterPro" id="IPR029058">
    <property type="entry name" value="AB_hydrolase_fold"/>
</dbReference>
<accession>A0A4C1VRM1</accession>
<proteinExistence type="inferred from homology"/>
<evidence type="ECO:0000313" key="11">
    <source>
        <dbReference type="EMBL" id="GBP41042.1"/>
    </source>
</evidence>
<dbReference type="FunFam" id="3.40.50.1820:FF:000057">
    <property type="entry name" value="Lipase"/>
    <property type="match status" value="1"/>
</dbReference>
<evidence type="ECO:0000256" key="1">
    <source>
        <dbReference type="ARBA" id="ARBA00010701"/>
    </source>
</evidence>
<keyword evidence="12" id="KW-1185">Reference proteome</keyword>
<evidence type="ECO:0000256" key="4">
    <source>
        <dbReference type="ARBA" id="ARBA00022963"/>
    </source>
</evidence>
<keyword evidence="5" id="KW-0443">Lipid metabolism</keyword>
<keyword evidence="4 7" id="KW-0442">Lipid degradation</keyword>
<dbReference type="STRING" id="151549.A0A4C1VRM1"/>
<dbReference type="PIRSF" id="PIRSF000862">
    <property type="entry name" value="Steryl_ester_lip"/>
    <property type="match status" value="1"/>
</dbReference>
<comment type="similarity">
    <text evidence="1 7">Belongs to the AB hydrolase superfamily. Lipase family.</text>
</comment>
<evidence type="ECO:0000256" key="5">
    <source>
        <dbReference type="ARBA" id="ARBA00023098"/>
    </source>
</evidence>
<keyword evidence="6" id="KW-0325">Glycoprotein</keyword>
<protein>
    <recommendedName>
        <fullName evidence="7">Lipase</fullName>
    </recommendedName>
</protein>
<feature type="active site" description="Charge relay system" evidence="8">
    <location>
        <position position="374"/>
    </location>
</feature>
<feature type="domain" description="Partial AB-hydrolase lipase" evidence="10">
    <location>
        <begin position="58"/>
        <end position="120"/>
    </location>
</feature>
<dbReference type="SUPFAM" id="SSF53474">
    <property type="entry name" value="alpha/beta-Hydrolases"/>
    <property type="match status" value="1"/>
</dbReference>
<evidence type="ECO:0000313" key="12">
    <source>
        <dbReference type="Proteomes" id="UP000299102"/>
    </source>
</evidence>
<gene>
    <name evidence="11" type="primary">Lip3</name>
    <name evidence="11" type="ORF">EVAR_83002_1</name>
</gene>
<evidence type="ECO:0000256" key="9">
    <source>
        <dbReference type="SAM" id="SignalP"/>
    </source>
</evidence>
<dbReference type="GO" id="GO:0016042">
    <property type="term" value="P:lipid catabolic process"/>
    <property type="evidence" value="ECO:0007669"/>
    <property type="project" value="UniProtKB-KW"/>
</dbReference>
<comment type="caution">
    <text evidence="11">The sequence shown here is derived from an EMBL/GenBank/DDBJ whole genome shotgun (WGS) entry which is preliminary data.</text>
</comment>
<keyword evidence="3 7" id="KW-0378">Hydrolase</keyword>
<evidence type="ECO:0000259" key="10">
    <source>
        <dbReference type="Pfam" id="PF04083"/>
    </source>
</evidence>
<feature type="signal peptide" evidence="9">
    <location>
        <begin position="1"/>
        <end position="18"/>
    </location>
</feature>
<dbReference type="InterPro" id="IPR006693">
    <property type="entry name" value="AB_hydrolase_lipase"/>
</dbReference>
<dbReference type="AlphaFoldDB" id="A0A4C1VRM1"/>
<feature type="active site" description="Charge relay system" evidence="8">
    <location>
        <position position="404"/>
    </location>
</feature>
<feature type="chain" id="PRO_5020036705" description="Lipase" evidence="9">
    <location>
        <begin position="19"/>
        <end position="432"/>
    </location>
</feature>
<dbReference type="PANTHER" id="PTHR11005">
    <property type="entry name" value="LYSOSOMAL ACID LIPASE-RELATED"/>
    <property type="match status" value="1"/>
</dbReference>
<feature type="active site" description="Nucleophile" evidence="8">
    <location>
        <position position="197"/>
    </location>
</feature>
<evidence type="ECO:0000256" key="6">
    <source>
        <dbReference type="ARBA" id="ARBA00023180"/>
    </source>
</evidence>